<sequence length="391" mass="45916">MDKAYLKKYRLSIHLIFICLLVCNCIEQGDNLLVKKWSKEKAWEWYNKYDWLVGTNFIPSTAVNQLEFWQEETFDIETLDKELAWSAELGMNLHHVYLHDLLWKQDSIGFLNRIENYLTLSDKYHIKTMFVLLDNTWYPIPKLGKQLDPIPHKHNSRWVQSPGAEILSDSNRHDELEGYVKGVISHFSNDDRVICWDLYQEPDFMSWQKDRIELEAENKSIHSLALLKKVFAWARSVNPSQPLTVGISNDSFEHLDVPEDLSPIARYVIEHSDVISFHTYEGDMEVVKQKITELKKYKRPLLCTEYMARTEGNTFENMLPILKHENVAAINWGLVAGKTNTNYPWSSWDEYLMSSPKIWQHDILRQDGTPFSKSEVEFILKTIGIKKTIDR</sequence>
<organism evidence="1 2">
    <name type="scientific">Flavivirga spongiicola</name>
    <dbReference type="NCBI Taxonomy" id="421621"/>
    <lineage>
        <taxon>Bacteria</taxon>
        <taxon>Pseudomonadati</taxon>
        <taxon>Bacteroidota</taxon>
        <taxon>Flavobacteriia</taxon>
        <taxon>Flavobacteriales</taxon>
        <taxon>Flavobacteriaceae</taxon>
        <taxon>Flavivirga</taxon>
    </lineage>
</organism>
<dbReference type="InterPro" id="IPR017853">
    <property type="entry name" value="GH"/>
</dbReference>
<gene>
    <name evidence="1" type="ORF">N1F79_06775</name>
</gene>
<dbReference type="Gene3D" id="3.20.20.80">
    <property type="entry name" value="Glycosidases"/>
    <property type="match status" value="1"/>
</dbReference>
<name>A0ABU7XSG3_9FLAO</name>
<evidence type="ECO:0000313" key="1">
    <source>
        <dbReference type="EMBL" id="MEF3832827.1"/>
    </source>
</evidence>
<dbReference type="RefSeq" id="WP_303305195.1">
    <property type="nucleotide sequence ID" value="NZ_JAODOP010000004.1"/>
</dbReference>
<accession>A0ABU7XSG3</accession>
<protein>
    <submittedName>
        <fullName evidence="1">1,4-beta-xylanase</fullName>
    </submittedName>
</protein>
<dbReference type="Proteomes" id="UP001337305">
    <property type="component" value="Unassembled WGS sequence"/>
</dbReference>
<comment type="caution">
    <text evidence="1">The sequence shown here is derived from an EMBL/GenBank/DDBJ whole genome shotgun (WGS) entry which is preliminary data.</text>
</comment>
<dbReference type="SUPFAM" id="SSF51445">
    <property type="entry name" value="(Trans)glycosidases"/>
    <property type="match status" value="1"/>
</dbReference>
<keyword evidence="2" id="KW-1185">Reference proteome</keyword>
<proteinExistence type="predicted"/>
<reference evidence="1 2" key="1">
    <citation type="submission" date="2022-09" db="EMBL/GenBank/DDBJ databases">
        <title>Genome sequencing of Flavivirga sp. MEBiC05379.</title>
        <authorList>
            <person name="Oh H.-M."/>
            <person name="Kwon K.K."/>
            <person name="Park M.J."/>
            <person name="Yang S.-H."/>
        </authorList>
    </citation>
    <scope>NUCLEOTIDE SEQUENCE [LARGE SCALE GENOMIC DNA]</scope>
    <source>
        <strain evidence="1 2">MEBiC05379</strain>
    </source>
</reference>
<evidence type="ECO:0000313" key="2">
    <source>
        <dbReference type="Proteomes" id="UP001337305"/>
    </source>
</evidence>
<dbReference type="EMBL" id="JAODOP010000004">
    <property type="protein sequence ID" value="MEF3832827.1"/>
    <property type="molecule type" value="Genomic_DNA"/>
</dbReference>